<dbReference type="InterPro" id="IPR052179">
    <property type="entry name" value="DD-CPase-like"/>
</dbReference>
<dbReference type="Pfam" id="PF02557">
    <property type="entry name" value="VanY"/>
    <property type="match status" value="1"/>
</dbReference>
<dbReference type="InterPro" id="IPR003709">
    <property type="entry name" value="VanY-like_core_dom"/>
</dbReference>
<feature type="transmembrane region" description="Helical" evidence="2">
    <location>
        <begin position="16"/>
        <end position="35"/>
    </location>
</feature>
<dbReference type="SUPFAM" id="SSF55166">
    <property type="entry name" value="Hedgehog/DD-peptidase"/>
    <property type="match status" value="1"/>
</dbReference>
<evidence type="ECO:0000259" key="3">
    <source>
        <dbReference type="Pfam" id="PF02557"/>
    </source>
</evidence>
<evidence type="ECO:0000256" key="2">
    <source>
        <dbReference type="SAM" id="Phobius"/>
    </source>
</evidence>
<keyword evidence="2" id="KW-0812">Transmembrane</keyword>
<dbReference type="PANTHER" id="PTHR34385">
    <property type="entry name" value="D-ALANYL-D-ALANINE CARBOXYPEPTIDASE"/>
    <property type="match status" value="1"/>
</dbReference>
<dbReference type="InterPro" id="IPR058193">
    <property type="entry name" value="VanY/YodJ_core_dom"/>
</dbReference>
<feature type="compositionally biased region" description="Polar residues" evidence="1">
    <location>
        <begin position="39"/>
        <end position="52"/>
    </location>
</feature>
<keyword evidence="2" id="KW-1133">Transmembrane helix</keyword>
<feature type="compositionally biased region" description="Low complexity" evidence="1">
    <location>
        <begin position="91"/>
        <end position="113"/>
    </location>
</feature>
<name>A0AAP4C8I0_9MICC</name>
<feature type="compositionally biased region" description="Basic and acidic residues" evidence="1">
    <location>
        <begin position="114"/>
        <end position="130"/>
    </location>
</feature>
<dbReference type="GO" id="GO:0008233">
    <property type="term" value="F:peptidase activity"/>
    <property type="evidence" value="ECO:0007669"/>
    <property type="project" value="InterPro"/>
</dbReference>
<dbReference type="Proteomes" id="UP001240483">
    <property type="component" value="Unassembled WGS sequence"/>
</dbReference>
<dbReference type="PANTHER" id="PTHR34385:SF1">
    <property type="entry name" value="PEPTIDOGLYCAN L-ALANYL-D-GLUTAMATE ENDOPEPTIDASE CWLK"/>
    <property type="match status" value="1"/>
</dbReference>
<proteinExistence type="predicted"/>
<evidence type="ECO:0000313" key="4">
    <source>
        <dbReference type="EMBL" id="MDK6275867.1"/>
    </source>
</evidence>
<keyword evidence="2" id="KW-0472">Membrane</keyword>
<feature type="domain" description="D-alanyl-D-alanine carboxypeptidase-like core" evidence="3">
    <location>
        <begin position="166"/>
        <end position="292"/>
    </location>
</feature>
<dbReference type="InterPro" id="IPR009045">
    <property type="entry name" value="Zn_M74/Hedgehog-like"/>
</dbReference>
<reference evidence="4" key="1">
    <citation type="submission" date="2023-05" db="EMBL/GenBank/DDBJ databases">
        <title>Cataloging the Phylogenetic Diversity of Human Bladder Bacteria.</title>
        <authorList>
            <person name="Du J."/>
        </authorList>
    </citation>
    <scope>NUCLEOTIDE SEQUENCE</scope>
    <source>
        <strain evidence="4">UMB9978</strain>
    </source>
</reference>
<feature type="compositionally biased region" description="Basic and acidic residues" evidence="1">
    <location>
        <begin position="69"/>
        <end position="81"/>
    </location>
</feature>
<dbReference type="AlphaFoldDB" id="A0AAP4C8I0"/>
<gene>
    <name evidence="4" type="ORF">QP116_09015</name>
</gene>
<dbReference type="EMBL" id="JASODW010000014">
    <property type="protein sequence ID" value="MDK6275867.1"/>
    <property type="molecule type" value="Genomic_DNA"/>
</dbReference>
<dbReference type="Gene3D" id="3.30.1380.10">
    <property type="match status" value="1"/>
</dbReference>
<evidence type="ECO:0000256" key="1">
    <source>
        <dbReference type="SAM" id="MobiDB-lite"/>
    </source>
</evidence>
<comment type="caution">
    <text evidence="4">The sequence shown here is derived from an EMBL/GenBank/DDBJ whole genome shotgun (WGS) entry which is preliminary data.</text>
</comment>
<dbReference type="GO" id="GO:0006508">
    <property type="term" value="P:proteolysis"/>
    <property type="evidence" value="ECO:0007669"/>
    <property type="project" value="InterPro"/>
</dbReference>
<protein>
    <submittedName>
        <fullName evidence="4">M15 family metallopeptidase</fullName>
    </submittedName>
</protein>
<dbReference type="CDD" id="cd14852">
    <property type="entry name" value="LD-carboxypeptidase"/>
    <property type="match status" value="1"/>
</dbReference>
<accession>A0AAP4C8I0</accession>
<dbReference type="RefSeq" id="WP_285333525.1">
    <property type="nucleotide sequence ID" value="NZ_JASODW010000014.1"/>
</dbReference>
<organism evidence="4 5">
    <name type="scientific">Pseudoglutamicibacter cumminsii</name>
    <dbReference type="NCBI Taxonomy" id="156979"/>
    <lineage>
        <taxon>Bacteria</taxon>
        <taxon>Bacillati</taxon>
        <taxon>Actinomycetota</taxon>
        <taxon>Actinomycetes</taxon>
        <taxon>Micrococcales</taxon>
        <taxon>Micrococcaceae</taxon>
        <taxon>Pseudoglutamicibacter</taxon>
    </lineage>
</organism>
<sequence>MKGRHAAATARTVPRWALPVGVFLAVLALILVIVLPRSGGQTTNDAETSPAATSPDAKQPAAATASDANKNKPADADKDPSKGSIAGPKISAAPSASESESESASPSESAPSKKPSESDKPSESAEDRSPEIPSDPNNIKVLANKKRPLEPLTYAPKDLVHIGSGQSMRSEAAQAFKKLRNAGAASGVNFHPVSGYRSYNQQAATYNHWRATYGQQHADSVSAAPGTSEHQLGLAVDVSDGICNLRRCFATTNAGQWVARNAHKYGFVVRYPEGKTDVTGYWYEPWHLRYVGTELASELTSKGLTLEEYYKWKPGK</sequence>
<feature type="region of interest" description="Disordered" evidence="1">
    <location>
        <begin position="39"/>
        <end position="140"/>
    </location>
</feature>
<evidence type="ECO:0000313" key="5">
    <source>
        <dbReference type="Proteomes" id="UP001240483"/>
    </source>
</evidence>